<reference evidence="1" key="1">
    <citation type="submission" date="2022-10" db="EMBL/GenBank/DDBJ databases">
        <title>Genome Sequence of Xylaria curta.</title>
        <authorList>
            <person name="Buettner E."/>
        </authorList>
    </citation>
    <scope>NUCLEOTIDE SEQUENCE</scope>
    <source>
        <strain evidence="1">Babe10</strain>
    </source>
</reference>
<evidence type="ECO:0000313" key="1">
    <source>
        <dbReference type="EMBL" id="KAJ2992551.1"/>
    </source>
</evidence>
<evidence type="ECO:0000313" key="2">
    <source>
        <dbReference type="Proteomes" id="UP001143856"/>
    </source>
</evidence>
<proteinExistence type="predicted"/>
<name>A0ACC1PIF2_9PEZI</name>
<protein>
    <submittedName>
        <fullName evidence="1">Uncharacterized protein</fullName>
    </submittedName>
</protein>
<comment type="caution">
    <text evidence="1">The sequence shown here is derived from an EMBL/GenBank/DDBJ whole genome shotgun (WGS) entry which is preliminary data.</text>
</comment>
<dbReference type="EMBL" id="JAPDGR010000261">
    <property type="protein sequence ID" value="KAJ2992551.1"/>
    <property type="molecule type" value="Genomic_DNA"/>
</dbReference>
<gene>
    <name evidence="1" type="ORF">NUW58_g2124</name>
</gene>
<accession>A0ACC1PIF2</accession>
<organism evidence="1 2">
    <name type="scientific">Xylaria curta</name>
    <dbReference type="NCBI Taxonomy" id="42375"/>
    <lineage>
        <taxon>Eukaryota</taxon>
        <taxon>Fungi</taxon>
        <taxon>Dikarya</taxon>
        <taxon>Ascomycota</taxon>
        <taxon>Pezizomycotina</taxon>
        <taxon>Sordariomycetes</taxon>
        <taxon>Xylariomycetidae</taxon>
        <taxon>Xylariales</taxon>
        <taxon>Xylariaceae</taxon>
        <taxon>Xylaria</taxon>
    </lineage>
</organism>
<dbReference type="Proteomes" id="UP001143856">
    <property type="component" value="Unassembled WGS sequence"/>
</dbReference>
<sequence length="899" mass="101608">MPGSQLKRLKASLREQGVIGPQQSKKQRRKVAQNGKVNTNKRAAALDSIREEFNPFDFKHNARGPKFQVTSNRPALGDAAKGITGRPGDAKAIGEERRRQTLLIEMNRRNKTGGIRDQRFGENDASMTYEEKMAQRFVREKQSHKTSLFDLEDDEPIDGLTHMGKSLSFSEKDDFEETDLLDPEGSDSGNESGGSQRGLKRVRGADDVQDRDDENIEGEPERKKTKQEIYKEIIAKSKLHKAERQAQKDADEDLREELDQELSDIQSLLFLKPKLQSSEGNEATVKPDDPGRERMERDYDLRLRQLAMDRRAKPSDRTLTEEEIAQRDVEKLKELEDKRQRRMRGEELSDSEDTKEEDAHDTQSAPKNLGWFGEEEEENFKLGSGIRTRPTATELGFDDEDDFIVEDDLIASGSDLEPIESEDENSSAEDEEDDQDDEFTKGLLDETEARGTAFTKEFDSTRNETSTISSCPETLEQLLSISRGLPSEQIPALIQKVRILYHPKLASENKSKLAGFSRVLVQYLFHLSNASSSPPFATLESIIRHVHSLAKSFPVEIAEEFRLQIDNLASRCLSPTLGDLVILMAIGSIFPPSDAFHPVITPAMLLIARYLGQKISKTTTDFVQGAFMGSLALHYLKLSQRFCPEFMNFSLNTLASLAPTRPAKKLGNFPQHEPVPGIRITGASEAEIKKLKVVHCITPPSSELEDLSIRVATLETTLQLLDTASLLYASKPSFIESFEPVVLALSHLAKGSCKSQLPTALIDHVVKLQTKLHTMLTMSKLARRPLELHHHRPLAIKTAIPKFEDQFDPDRHYDADKDRAELAKLKAEHKKERKGAMRELRKDANFMAREKLRVKKQKDAAYEKKYKRLVAEIQGEEGREANAYEREKQARKRAAKRQG</sequence>
<keyword evidence="2" id="KW-1185">Reference proteome</keyword>